<sequence>MEERTDGLAHVAVTILAFLVAFAINHWLFASLEFAPGINFVYLPAGIRLLATLLFAEAGAIGLLIVSWLVSFYLFPNDHARAFAGGIIASIAPYLVYLGARHFYGVDRGIDQLKLEQLLTLSLAYSVASPLLHHLWFASRGQSDVLPGFSVMFIGDLVGTLVVVFAFKGGQLLLRQRNR</sequence>
<feature type="transmembrane region" description="Helical" evidence="1">
    <location>
        <begin position="82"/>
        <end position="100"/>
    </location>
</feature>
<evidence type="ECO:0000313" key="2">
    <source>
        <dbReference type="EMBL" id="MVQ27870.1"/>
    </source>
</evidence>
<accession>A0A6N8INH4</accession>
<evidence type="ECO:0000256" key="1">
    <source>
        <dbReference type="SAM" id="Phobius"/>
    </source>
</evidence>
<keyword evidence="3" id="KW-1185">Reference proteome</keyword>
<feature type="transmembrane region" description="Helical" evidence="1">
    <location>
        <begin position="7"/>
        <end position="29"/>
    </location>
</feature>
<feature type="transmembrane region" description="Helical" evidence="1">
    <location>
        <begin position="49"/>
        <end position="75"/>
    </location>
</feature>
<keyword evidence="1" id="KW-0472">Membrane</keyword>
<evidence type="ECO:0000313" key="3">
    <source>
        <dbReference type="Proteomes" id="UP000469385"/>
    </source>
</evidence>
<reference evidence="2 3" key="1">
    <citation type="submission" date="2019-12" db="EMBL/GenBank/DDBJ databases">
        <authorList>
            <person name="Huq M.A."/>
        </authorList>
    </citation>
    <scope>NUCLEOTIDE SEQUENCE [LARGE SCALE GENOMIC DNA]</scope>
    <source>
        <strain evidence="2 3">MAH-25</strain>
    </source>
</reference>
<keyword evidence="1" id="KW-0812">Transmembrane</keyword>
<proteinExistence type="predicted"/>
<dbReference type="AlphaFoldDB" id="A0A6N8INH4"/>
<dbReference type="EMBL" id="WSEL01000002">
    <property type="protein sequence ID" value="MVQ27870.1"/>
    <property type="molecule type" value="Genomic_DNA"/>
</dbReference>
<organism evidence="2 3">
    <name type="scientific">Ramlibacter pinisoli</name>
    <dbReference type="NCBI Taxonomy" id="2682844"/>
    <lineage>
        <taxon>Bacteria</taxon>
        <taxon>Pseudomonadati</taxon>
        <taxon>Pseudomonadota</taxon>
        <taxon>Betaproteobacteria</taxon>
        <taxon>Burkholderiales</taxon>
        <taxon>Comamonadaceae</taxon>
        <taxon>Ramlibacter</taxon>
    </lineage>
</organism>
<dbReference type="Proteomes" id="UP000469385">
    <property type="component" value="Unassembled WGS sequence"/>
</dbReference>
<gene>
    <name evidence="2" type="ORF">GON04_00305</name>
</gene>
<name>A0A6N8INH4_9BURK</name>
<feature type="transmembrane region" description="Helical" evidence="1">
    <location>
        <begin position="145"/>
        <end position="167"/>
    </location>
</feature>
<protein>
    <submittedName>
        <fullName evidence="2">Uncharacterized protein</fullName>
    </submittedName>
</protein>
<keyword evidence="1" id="KW-1133">Transmembrane helix</keyword>
<dbReference type="RefSeq" id="WP_157396014.1">
    <property type="nucleotide sequence ID" value="NZ_WSEL01000002.1"/>
</dbReference>
<comment type="caution">
    <text evidence="2">The sequence shown here is derived from an EMBL/GenBank/DDBJ whole genome shotgun (WGS) entry which is preliminary data.</text>
</comment>